<reference evidence="8" key="1">
    <citation type="submission" date="2022-07" db="EMBL/GenBank/DDBJ databases">
        <title>Genome Sequence of Physisporinus lineatus.</title>
        <authorList>
            <person name="Buettner E."/>
        </authorList>
    </citation>
    <scope>NUCLEOTIDE SEQUENCE</scope>
    <source>
        <strain evidence="8">VT162</strain>
    </source>
</reference>
<comment type="similarity">
    <text evidence="1">Belongs to the IPP transferase family.</text>
</comment>
<feature type="transmembrane region" description="Helical" evidence="6">
    <location>
        <begin position="171"/>
        <end position="191"/>
    </location>
</feature>
<keyword evidence="4" id="KW-0067">ATP-binding</keyword>
<dbReference type="Pfam" id="PF20152">
    <property type="entry name" value="DUF6534"/>
    <property type="match status" value="1"/>
</dbReference>
<feature type="domain" description="DUF6534" evidence="7">
    <location>
        <begin position="120"/>
        <end position="196"/>
    </location>
</feature>
<evidence type="ECO:0000256" key="6">
    <source>
        <dbReference type="SAM" id="Phobius"/>
    </source>
</evidence>
<evidence type="ECO:0000259" key="7">
    <source>
        <dbReference type="Pfam" id="PF20152"/>
    </source>
</evidence>
<dbReference type="InterPro" id="IPR045339">
    <property type="entry name" value="DUF6534"/>
</dbReference>
<organism evidence="8 9">
    <name type="scientific">Meripilus lineatus</name>
    <dbReference type="NCBI Taxonomy" id="2056292"/>
    <lineage>
        <taxon>Eukaryota</taxon>
        <taxon>Fungi</taxon>
        <taxon>Dikarya</taxon>
        <taxon>Basidiomycota</taxon>
        <taxon>Agaricomycotina</taxon>
        <taxon>Agaricomycetes</taxon>
        <taxon>Polyporales</taxon>
        <taxon>Meripilaceae</taxon>
        <taxon>Meripilus</taxon>
    </lineage>
</organism>
<proteinExistence type="inferred from homology"/>
<keyword evidence="3" id="KW-0547">Nucleotide-binding</keyword>
<dbReference type="PANTHER" id="PTHR11088:SF89">
    <property type="entry name" value="TRNA DIMETHYLALLYLTRANSFERASE"/>
    <property type="match status" value="1"/>
</dbReference>
<feature type="region of interest" description="Disordered" evidence="5">
    <location>
        <begin position="400"/>
        <end position="425"/>
    </location>
</feature>
<evidence type="ECO:0000256" key="1">
    <source>
        <dbReference type="ARBA" id="ARBA00005842"/>
    </source>
</evidence>
<dbReference type="Proteomes" id="UP001212997">
    <property type="component" value="Unassembled WGS sequence"/>
</dbReference>
<dbReference type="Gene3D" id="1.10.20.140">
    <property type="match status" value="1"/>
</dbReference>
<feature type="transmembrane region" description="Helical" evidence="6">
    <location>
        <begin position="143"/>
        <end position="164"/>
    </location>
</feature>
<keyword evidence="6" id="KW-1133">Transmembrane helix</keyword>
<accession>A0AAD5URD5</accession>
<feature type="transmembrane region" description="Helical" evidence="6">
    <location>
        <begin position="6"/>
        <end position="28"/>
    </location>
</feature>
<feature type="compositionally biased region" description="Low complexity" evidence="5">
    <location>
        <begin position="409"/>
        <end position="425"/>
    </location>
</feature>
<evidence type="ECO:0000256" key="5">
    <source>
        <dbReference type="SAM" id="MobiDB-lite"/>
    </source>
</evidence>
<gene>
    <name evidence="8" type="ORF">NLI96_g12571</name>
</gene>
<dbReference type="GO" id="GO:0052381">
    <property type="term" value="F:tRNA dimethylallyltransferase activity"/>
    <property type="evidence" value="ECO:0007669"/>
    <property type="project" value="InterPro"/>
</dbReference>
<keyword evidence="6" id="KW-0812">Transmembrane</keyword>
<comment type="caution">
    <text evidence="8">The sequence shown here is derived from an EMBL/GenBank/DDBJ whole genome shotgun (WGS) entry which is preliminary data.</text>
</comment>
<dbReference type="PANTHER" id="PTHR11088">
    <property type="entry name" value="TRNA DIMETHYLALLYLTRANSFERASE"/>
    <property type="match status" value="1"/>
</dbReference>
<evidence type="ECO:0000256" key="3">
    <source>
        <dbReference type="ARBA" id="ARBA00022741"/>
    </source>
</evidence>
<name>A0AAD5URD5_9APHY</name>
<dbReference type="InterPro" id="IPR027417">
    <property type="entry name" value="P-loop_NTPase"/>
</dbReference>
<keyword evidence="9" id="KW-1185">Reference proteome</keyword>
<evidence type="ECO:0000313" key="8">
    <source>
        <dbReference type="EMBL" id="KAJ3474244.1"/>
    </source>
</evidence>
<evidence type="ECO:0000313" key="9">
    <source>
        <dbReference type="Proteomes" id="UP001212997"/>
    </source>
</evidence>
<dbReference type="GO" id="GO:0006400">
    <property type="term" value="P:tRNA modification"/>
    <property type="evidence" value="ECO:0007669"/>
    <property type="project" value="TreeGrafter"/>
</dbReference>
<dbReference type="SUPFAM" id="SSF52540">
    <property type="entry name" value="P-loop containing nucleoside triphosphate hydrolases"/>
    <property type="match status" value="1"/>
</dbReference>
<protein>
    <recommendedName>
        <fullName evidence="7">DUF6534 domain-containing protein</fullName>
    </recommendedName>
</protein>
<sequence length="771" mass="86508">MTQSPSLGGTFGALFIGWIISTTLYGLACSQAVAYFRRYIYDHTPLKLSDTLGTELEHHGGHFGNELSMILTCRCYLVKIQLVPGSMTVGTVQYLWIMRVWTLSQHKFRTFVAYFLLLMVVTDWVISLTWLASVTNSLVNKLIIYGVNTSFIACVGTVSLMLVTIIAPRELYFIAIFAVLPKLYLNTYLAMLNWRRVSAPSGQEDPDGDSLIEFTTWPLRTLSRFVNAEQNLPARPAPDDKARYKREAPRLSTQFDYTCPVSFLTLLMSLRPLIAVCGTTGVGKSKLAVELALSLFKSSGTQDAQVYHGARIINADAMQVYEGLDIITNKVSTEEQCGVEHLLMGFKKPGEQYVVAQWVRDALKIIDETHQRNQVPIIVGGTSYWIQHLIFPHRLATSPNDFHRDDSRSPSPTTQTSPSESTSFSNALASLTPDQLLSFQNLPKTSPSASTEPDATFALHHLLASLDPVIAQRWHWKDSRKVLRSLEIMQEHRRLASELIREQSAATPPPRFRTLCLWLYSKPESLSPRLNHRVDEMLQRGLLQEVATIKNLSTTIGSSSKVVAPETDSGATDFTLGIYQSIGYREFHEYLDAKPSDKEFQDAVERMKISTRQYAKRQVSWLRNKLLPATQVANTNSKAVGGSDVVPTFLLDASDFLKEKELPNPLELSDTARDMLSIPDKPTNPNDVLSARRKLVCHICTVNDERPVMIEEGREWKAHVKTRVHRRMVDRSIRAKASAWTPPNRPQDNQQESSEESFEGLGGLLGSTDSA</sequence>
<feature type="region of interest" description="Disordered" evidence="5">
    <location>
        <begin position="734"/>
        <end position="771"/>
    </location>
</feature>
<dbReference type="GO" id="GO:0005739">
    <property type="term" value="C:mitochondrion"/>
    <property type="evidence" value="ECO:0007669"/>
    <property type="project" value="TreeGrafter"/>
</dbReference>
<dbReference type="Gene3D" id="3.40.50.300">
    <property type="entry name" value="P-loop containing nucleotide triphosphate hydrolases"/>
    <property type="match status" value="1"/>
</dbReference>
<evidence type="ECO:0000256" key="4">
    <source>
        <dbReference type="ARBA" id="ARBA00022840"/>
    </source>
</evidence>
<feature type="transmembrane region" description="Helical" evidence="6">
    <location>
        <begin position="111"/>
        <end position="131"/>
    </location>
</feature>
<dbReference type="GO" id="GO:0005524">
    <property type="term" value="F:ATP binding"/>
    <property type="evidence" value="ECO:0007669"/>
    <property type="project" value="UniProtKB-KW"/>
</dbReference>
<evidence type="ECO:0000256" key="2">
    <source>
        <dbReference type="ARBA" id="ARBA00022679"/>
    </source>
</evidence>
<keyword evidence="2" id="KW-0808">Transferase</keyword>
<dbReference type="InterPro" id="IPR018022">
    <property type="entry name" value="IPT"/>
</dbReference>
<dbReference type="EMBL" id="JANAWD010001113">
    <property type="protein sequence ID" value="KAJ3474244.1"/>
    <property type="molecule type" value="Genomic_DNA"/>
</dbReference>
<dbReference type="Gene3D" id="3.30.160.60">
    <property type="entry name" value="Classic Zinc Finger"/>
    <property type="match status" value="1"/>
</dbReference>
<dbReference type="AlphaFoldDB" id="A0AAD5URD5"/>
<dbReference type="InterPro" id="IPR039657">
    <property type="entry name" value="Dimethylallyltransferase"/>
</dbReference>
<dbReference type="HAMAP" id="MF_00185">
    <property type="entry name" value="IPP_trans"/>
    <property type="match status" value="1"/>
</dbReference>
<keyword evidence="6" id="KW-0472">Membrane</keyword>
<dbReference type="Pfam" id="PF01715">
    <property type="entry name" value="IPPT"/>
    <property type="match status" value="1"/>
</dbReference>